<evidence type="ECO:0000256" key="1">
    <source>
        <dbReference type="SAM" id="MobiDB-lite"/>
    </source>
</evidence>
<dbReference type="RefSeq" id="XP_001006967.2">
    <property type="nucleotide sequence ID" value="XM_001006967.3"/>
</dbReference>
<feature type="region of interest" description="Disordered" evidence="1">
    <location>
        <begin position="40"/>
        <end position="103"/>
    </location>
</feature>
<accession>Q22NR3</accession>
<dbReference type="AlphaFoldDB" id="Q22NR3"/>
<reference evidence="3" key="1">
    <citation type="journal article" date="2006" name="PLoS Biol.">
        <title>Macronuclear genome sequence of the ciliate Tetrahymena thermophila, a model eukaryote.</title>
        <authorList>
            <person name="Eisen J.A."/>
            <person name="Coyne R.S."/>
            <person name="Wu M."/>
            <person name="Wu D."/>
            <person name="Thiagarajan M."/>
            <person name="Wortman J.R."/>
            <person name="Badger J.H."/>
            <person name="Ren Q."/>
            <person name="Amedeo P."/>
            <person name="Jones K.M."/>
            <person name="Tallon L.J."/>
            <person name="Delcher A.L."/>
            <person name="Salzberg S.L."/>
            <person name="Silva J.C."/>
            <person name="Haas B.J."/>
            <person name="Majoros W.H."/>
            <person name="Farzad M."/>
            <person name="Carlton J.M."/>
            <person name="Smith R.K. Jr."/>
            <person name="Garg J."/>
            <person name="Pearlman R.E."/>
            <person name="Karrer K.M."/>
            <person name="Sun L."/>
            <person name="Manning G."/>
            <person name="Elde N.C."/>
            <person name="Turkewitz A.P."/>
            <person name="Asai D.J."/>
            <person name="Wilkes D.E."/>
            <person name="Wang Y."/>
            <person name="Cai H."/>
            <person name="Collins K."/>
            <person name="Stewart B.A."/>
            <person name="Lee S.R."/>
            <person name="Wilamowska K."/>
            <person name="Weinberg Z."/>
            <person name="Ruzzo W.L."/>
            <person name="Wloga D."/>
            <person name="Gaertig J."/>
            <person name="Frankel J."/>
            <person name="Tsao C.-C."/>
            <person name="Gorovsky M.A."/>
            <person name="Keeling P.J."/>
            <person name="Waller R.F."/>
            <person name="Patron N.J."/>
            <person name="Cherry J.M."/>
            <person name="Stover N.A."/>
            <person name="Krieger C.J."/>
            <person name="del Toro C."/>
            <person name="Ryder H.F."/>
            <person name="Williamson S.C."/>
            <person name="Barbeau R.A."/>
            <person name="Hamilton E.P."/>
            <person name="Orias E."/>
        </authorList>
    </citation>
    <scope>NUCLEOTIDE SEQUENCE [LARGE SCALE GENOMIC DNA]</scope>
    <source>
        <strain evidence="3">SB210</strain>
    </source>
</reference>
<evidence type="ECO:0000313" key="2">
    <source>
        <dbReference type="EMBL" id="EAR86722.2"/>
    </source>
</evidence>
<organism evidence="2 3">
    <name type="scientific">Tetrahymena thermophila (strain SB210)</name>
    <dbReference type="NCBI Taxonomy" id="312017"/>
    <lineage>
        <taxon>Eukaryota</taxon>
        <taxon>Sar</taxon>
        <taxon>Alveolata</taxon>
        <taxon>Ciliophora</taxon>
        <taxon>Intramacronucleata</taxon>
        <taxon>Oligohymenophorea</taxon>
        <taxon>Hymenostomatida</taxon>
        <taxon>Tetrahymenina</taxon>
        <taxon>Tetrahymenidae</taxon>
        <taxon>Tetrahymena</taxon>
    </lineage>
</organism>
<dbReference type="OMA" id="FYDYVQH"/>
<evidence type="ECO:0000313" key="3">
    <source>
        <dbReference type="Proteomes" id="UP000009168"/>
    </source>
</evidence>
<dbReference type="eggNOG" id="ENOG502RWX5">
    <property type="taxonomic scope" value="Eukaryota"/>
</dbReference>
<dbReference type="SUPFAM" id="SSF50978">
    <property type="entry name" value="WD40 repeat-like"/>
    <property type="match status" value="1"/>
</dbReference>
<sequence>MEEQHHEIDYSQVEQAVQMNLDGYNGDHDHLQQHYENGFMQNNEKSNGYHNDYNNNNDQTQQESLTIQNQRNDDEESKLLRQNSQQTQQQNTDNNTYQYQLPPQQKKKSILDLDYIKIDVVDFKRVDASLEKKVTKRLLFIIEIQCPKTQYQKTIQVTYDLFSKTIIGIVNFGYKLLSVSNYQKLEIADSQNDQQVQEYLKQAREILLEIQSRKDLLMMQQIQHMLQLNDEKNTADEEYIELLPAKLIHKQDIIEEELEISSSCQDVAHKIVYVSQQNITPLSRLGRIWSFIDSQILGSVLAFRVMQEEGNIVPKYNLVSKKYFDFRILCLNYVQEKSLLLLGSHQGYLYYQTIGPNEPLNKKSSSVSIGNEEILKIVIFPSNQHALLMMPSSIRIFDLNSLTVVAGGSLKKRLDGNELASASIDSNNTQIYLGTSKGTLLVYNLNEQKLEYKSKYSFEEQIPISSIICSQPYLFISQGGICTVQKIKKIEPELELQQNGQFDIGKYMNQKQNTMKLVSPLYIKKYQLFISGTDTGMVIFWSVKDGTVLSVIQVTQDQKPIVSIQYIEEENYLLVTLQEGTKILKMGKVEQSLLLEIQKNLSYID</sequence>
<dbReference type="GeneID" id="7827060"/>
<dbReference type="InterPro" id="IPR015943">
    <property type="entry name" value="WD40/YVTN_repeat-like_dom_sf"/>
</dbReference>
<dbReference type="InterPro" id="IPR036322">
    <property type="entry name" value="WD40_repeat_dom_sf"/>
</dbReference>
<dbReference type="InParanoid" id="Q22NR3"/>
<dbReference type="KEGG" id="tet:TTHERM_00197860"/>
<name>Q22NR3_TETTS</name>
<dbReference type="EMBL" id="GG662857">
    <property type="protein sequence ID" value="EAR86722.2"/>
    <property type="molecule type" value="Genomic_DNA"/>
</dbReference>
<protein>
    <submittedName>
        <fullName evidence="2">Uncharacterized protein</fullName>
    </submittedName>
</protein>
<feature type="compositionally biased region" description="Low complexity" evidence="1">
    <location>
        <begin position="82"/>
        <end position="103"/>
    </location>
</feature>
<feature type="compositionally biased region" description="Low complexity" evidence="1">
    <location>
        <begin position="48"/>
        <end position="58"/>
    </location>
</feature>
<dbReference type="HOGENOM" id="CLU_451679_0_0_1"/>
<gene>
    <name evidence="2" type="ORF">TTHERM_00197860</name>
</gene>
<proteinExistence type="predicted"/>
<dbReference type="Gene3D" id="2.130.10.10">
    <property type="entry name" value="YVTN repeat-like/Quinoprotein amine dehydrogenase"/>
    <property type="match status" value="1"/>
</dbReference>
<feature type="compositionally biased region" description="Polar residues" evidence="1">
    <location>
        <begin position="59"/>
        <end position="70"/>
    </location>
</feature>
<keyword evidence="3" id="KW-1185">Reference proteome</keyword>
<dbReference type="OrthoDB" id="430293at2759"/>
<dbReference type="Proteomes" id="UP000009168">
    <property type="component" value="Unassembled WGS sequence"/>
</dbReference>